<reference evidence="4 5" key="1">
    <citation type="submission" date="2016-10" db="EMBL/GenBank/DDBJ databases">
        <authorList>
            <person name="de Groot N.N."/>
        </authorList>
    </citation>
    <scope>NUCLEOTIDE SEQUENCE [LARGE SCALE GENOMIC DNA]</scope>
    <source>
        <strain evidence="4 5">CGMCC 1.7727</strain>
    </source>
</reference>
<proteinExistence type="predicted"/>
<dbReference type="SMART" id="SM00257">
    <property type="entry name" value="LysM"/>
    <property type="match status" value="1"/>
</dbReference>
<keyword evidence="5" id="KW-1185">Reference proteome</keyword>
<dbReference type="Proteomes" id="UP000199687">
    <property type="component" value="Unassembled WGS sequence"/>
</dbReference>
<evidence type="ECO:0000259" key="3">
    <source>
        <dbReference type="PROSITE" id="PS51782"/>
    </source>
</evidence>
<evidence type="ECO:0000256" key="2">
    <source>
        <dbReference type="SAM" id="Phobius"/>
    </source>
</evidence>
<feature type="compositionally biased region" description="Basic and acidic residues" evidence="1">
    <location>
        <begin position="14"/>
        <end position="29"/>
    </location>
</feature>
<keyword evidence="2" id="KW-0812">Transmembrane</keyword>
<dbReference type="SUPFAM" id="SSF54106">
    <property type="entry name" value="LysM domain"/>
    <property type="match status" value="1"/>
</dbReference>
<dbReference type="Gene3D" id="3.10.350.10">
    <property type="entry name" value="LysM domain"/>
    <property type="match status" value="1"/>
</dbReference>
<keyword evidence="2" id="KW-1133">Transmembrane helix</keyword>
<accession>A0A1H9LRL2</accession>
<dbReference type="EMBL" id="FOGL01000001">
    <property type="protein sequence ID" value="SER14064.1"/>
    <property type="molecule type" value="Genomic_DNA"/>
</dbReference>
<dbReference type="Pfam" id="PF01476">
    <property type="entry name" value="LysM"/>
    <property type="match status" value="1"/>
</dbReference>
<dbReference type="InterPro" id="IPR018392">
    <property type="entry name" value="LysM"/>
</dbReference>
<dbReference type="OrthoDB" id="2583609at2"/>
<keyword evidence="2" id="KW-0472">Membrane</keyword>
<evidence type="ECO:0000313" key="5">
    <source>
        <dbReference type="Proteomes" id="UP000199687"/>
    </source>
</evidence>
<sequence length="157" mass="18292">MKPNLDDQASSLRDLVKDREDKDQKEKGLPPRSAIHQKKRKREKRKKIHLISVLLVVFLFIVIVILFFPFWGDSLLTSKLPDQQQNIPIEQVYLNENNKVEFQEGVYHTVTSDDTLFSIAQQYYNDKEKVELIILANDIQDNTIVVGTRLFIPVAKK</sequence>
<evidence type="ECO:0000256" key="1">
    <source>
        <dbReference type="SAM" id="MobiDB-lite"/>
    </source>
</evidence>
<evidence type="ECO:0000313" key="4">
    <source>
        <dbReference type="EMBL" id="SER14064.1"/>
    </source>
</evidence>
<dbReference type="InterPro" id="IPR036779">
    <property type="entry name" value="LysM_dom_sf"/>
</dbReference>
<feature type="transmembrane region" description="Helical" evidence="2">
    <location>
        <begin position="48"/>
        <end position="71"/>
    </location>
</feature>
<dbReference type="AlphaFoldDB" id="A0A1H9LRL2"/>
<dbReference type="STRING" id="531814.SAMN04487944_101371"/>
<dbReference type="RefSeq" id="WP_089738388.1">
    <property type="nucleotide sequence ID" value="NZ_FOGL01000001.1"/>
</dbReference>
<feature type="domain" description="LysM" evidence="3">
    <location>
        <begin position="106"/>
        <end position="152"/>
    </location>
</feature>
<dbReference type="CDD" id="cd00118">
    <property type="entry name" value="LysM"/>
    <property type="match status" value="1"/>
</dbReference>
<name>A0A1H9LRL2_9BACI</name>
<protein>
    <submittedName>
        <fullName evidence="4">LysM domain-containing protein</fullName>
    </submittedName>
</protein>
<dbReference type="PROSITE" id="PS51782">
    <property type="entry name" value="LYSM"/>
    <property type="match status" value="1"/>
</dbReference>
<gene>
    <name evidence="4" type="ORF">SAMN04487944_101371</name>
</gene>
<organism evidence="4 5">
    <name type="scientific">Gracilibacillus ureilyticus</name>
    <dbReference type="NCBI Taxonomy" id="531814"/>
    <lineage>
        <taxon>Bacteria</taxon>
        <taxon>Bacillati</taxon>
        <taxon>Bacillota</taxon>
        <taxon>Bacilli</taxon>
        <taxon>Bacillales</taxon>
        <taxon>Bacillaceae</taxon>
        <taxon>Gracilibacillus</taxon>
    </lineage>
</organism>
<feature type="region of interest" description="Disordered" evidence="1">
    <location>
        <begin position="1"/>
        <end position="40"/>
    </location>
</feature>